<evidence type="ECO:0000313" key="7">
    <source>
        <dbReference type="EMBL" id="AZZ55051.1"/>
    </source>
</evidence>
<feature type="binding site" evidence="3">
    <location>
        <position position="121"/>
    </location>
    <ligand>
        <name>Mg(2+)</name>
        <dbReference type="ChEBI" id="CHEBI:18420"/>
    </ligand>
</feature>
<sequence>MRRQVCTCILGQVSQVMRALLPKEVQSSEVFGYRQDVFLFPEEMAVIANSVEKRRREFASVRACAREALARLRATPTPIVPGESGAPQWPIGIVGSMTHCDGYSAASVAFEHTIAAIGIDAEPNAPTPPGVFDVISVREDRIGLNKLPDLGVAWDRLLFSAKESVYKTWFPLTESWLGFEDVIVTFHLDGSFEATFLVDGPLVEGRRIPGLAGRWKVGRGILATAIALPRRGSPKESHERYSQVSTSRVDQVRGG</sequence>
<dbReference type="PANTHER" id="PTHR38096:SF1">
    <property type="entry name" value="ENTEROBACTIN SYNTHASE COMPONENT D"/>
    <property type="match status" value="1"/>
</dbReference>
<dbReference type="GO" id="GO:0008897">
    <property type="term" value="F:holo-[acyl-carrier-protein] synthase activity"/>
    <property type="evidence" value="ECO:0007669"/>
    <property type="project" value="InterPro"/>
</dbReference>
<dbReference type="InterPro" id="IPR041354">
    <property type="entry name" value="4PPT_N"/>
</dbReference>
<dbReference type="AlphaFoldDB" id="A0AAD1ELH6"/>
<evidence type="ECO:0000259" key="6">
    <source>
        <dbReference type="Pfam" id="PF17837"/>
    </source>
</evidence>
<dbReference type="Pfam" id="PF17837">
    <property type="entry name" value="4PPT_N"/>
    <property type="match status" value="1"/>
</dbReference>
<reference evidence="7 8" key="1">
    <citation type="submission" date="2018-03" db="EMBL/GenBank/DDBJ databases">
        <title>Bacteriophage NCPPB3778 and a type I-E CRISPR drive the evolution of the US Biological Select Agent, Rathayibacter toxicus.</title>
        <authorList>
            <person name="Davis E.W.II."/>
            <person name="Tabima J.F."/>
            <person name="Weisberg A.J."/>
            <person name="Dantas Lopes L."/>
            <person name="Wiseman M.S."/>
            <person name="Wiseman M.S."/>
            <person name="Pupko T."/>
            <person name="Belcher M.S."/>
            <person name="Sechler A.J."/>
            <person name="Tancos M.A."/>
            <person name="Schroeder B.K."/>
            <person name="Murray T.D."/>
            <person name="Luster D.G."/>
            <person name="Schneider W.L."/>
            <person name="Rogers E."/>
            <person name="Andreote F.D."/>
            <person name="Grunwald N.J."/>
            <person name="Putnam M.L."/>
            <person name="Chang J.H."/>
        </authorList>
    </citation>
    <scope>NUCLEOTIDE SEQUENCE [LARGE SCALE GENOMIC DNA]</scope>
    <source>
        <strain evidence="7 8">NCCPB 2253</strain>
    </source>
</reference>
<feature type="binding site" evidence="3">
    <location>
        <position position="120"/>
    </location>
    <ligand>
        <name>Mg(2+)</name>
        <dbReference type="ChEBI" id="CHEBI:18420"/>
    </ligand>
</feature>
<dbReference type="InterPro" id="IPR003542">
    <property type="entry name" value="Enbac_synth_compD-like"/>
</dbReference>
<feature type="domain" description="4'-phosphopantetheinyl transferase" evidence="5">
    <location>
        <begin position="116"/>
        <end position="199"/>
    </location>
</feature>
<feature type="binding site" evidence="2">
    <location>
        <position position="163"/>
    </location>
    <ligand>
        <name>CoA</name>
        <dbReference type="ChEBI" id="CHEBI:57287"/>
    </ligand>
</feature>
<keyword evidence="1 7" id="KW-0808">Transferase</keyword>
<dbReference type="KEGG" id="ria:C7V51_03465"/>
<comment type="cofactor">
    <cofactor evidence="3">
        <name>Mg(2+)</name>
        <dbReference type="ChEBI" id="CHEBI:18420"/>
    </cofactor>
</comment>
<evidence type="ECO:0000256" key="2">
    <source>
        <dbReference type="PIRSR" id="PIRSR603542-1"/>
    </source>
</evidence>
<feature type="binding site" evidence="3">
    <location>
        <position position="122"/>
    </location>
    <ligand>
        <name>Mg(2+)</name>
        <dbReference type="ChEBI" id="CHEBI:18420"/>
    </ligand>
</feature>
<dbReference type="PANTHER" id="PTHR38096">
    <property type="entry name" value="ENTEROBACTIN SYNTHASE COMPONENT D"/>
    <property type="match status" value="1"/>
</dbReference>
<feature type="binding site" evidence="2">
    <location>
        <begin position="98"/>
        <end position="99"/>
    </location>
    <ligand>
        <name>CoA</name>
        <dbReference type="ChEBI" id="CHEBI:57287"/>
    </ligand>
</feature>
<feature type="domain" description="4'-phosphopantetheinyl transferase N-terminal" evidence="6">
    <location>
        <begin position="42"/>
        <end position="109"/>
    </location>
</feature>
<feature type="region of interest" description="Disordered" evidence="4">
    <location>
        <begin position="233"/>
        <end position="255"/>
    </location>
</feature>
<evidence type="ECO:0000313" key="8">
    <source>
        <dbReference type="Proteomes" id="UP000283946"/>
    </source>
</evidence>
<evidence type="ECO:0000259" key="5">
    <source>
        <dbReference type="Pfam" id="PF01648"/>
    </source>
</evidence>
<evidence type="ECO:0000256" key="3">
    <source>
        <dbReference type="PIRSR" id="PIRSR603542-2"/>
    </source>
</evidence>
<dbReference type="SUPFAM" id="SSF56214">
    <property type="entry name" value="4'-phosphopantetheinyl transferase"/>
    <property type="match status" value="1"/>
</dbReference>
<feature type="binding site" evidence="2">
    <location>
        <position position="62"/>
    </location>
    <ligand>
        <name>CoA</name>
        <dbReference type="ChEBI" id="CHEBI:57287"/>
    </ligand>
</feature>
<dbReference type="InterPro" id="IPR037143">
    <property type="entry name" value="4-PPantetheinyl_Trfase_dom_sf"/>
</dbReference>
<dbReference type="Proteomes" id="UP000283946">
    <property type="component" value="Chromosome"/>
</dbReference>
<proteinExistence type="predicted"/>
<dbReference type="GO" id="GO:0005886">
    <property type="term" value="C:plasma membrane"/>
    <property type="evidence" value="ECO:0007669"/>
    <property type="project" value="TreeGrafter"/>
</dbReference>
<dbReference type="Pfam" id="PF01648">
    <property type="entry name" value="ACPS"/>
    <property type="match status" value="1"/>
</dbReference>
<protein>
    <submittedName>
        <fullName evidence="7">4'-phosphopantetheinyl transferase</fullName>
    </submittedName>
</protein>
<evidence type="ECO:0000256" key="4">
    <source>
        <dbReference type="SAM" id="MobiDB-lite"/>
    </source>
</evidence>
<organism evidence="7 8">
    <name type="scientific">Rathayibacter iranicus</name>
    <dbReference type="NCBI Taxonomy" id="59737"/>
    <lineage>
        <taxon>Bacteria</taxon>
        <taxon>Bacillati</taxon>
        <taxon>Actinomycetota</taxon>
        <taxon>Actinomycetes</taxon>
        <taxon>Micrococcales</taxon>
        <taxon>Microbacteriaceae</taxon>
        <taxon>Rathayibacter</taxon>
    </lineage>
</organism>
<dbReference type="InterPro" id="IPR008278">
    <property type="entry name" value="4-PPantetheinyl_Trfase_dom"/>
</dbReference>
<accession>A0AAD1ELH6</accession>
<dbReference type="EMBL" id="CP028130">
    <property type="protein sequence ID" value="AZZ55051.1"/>
    <property type="molecule type" value="Genomic_DNA"/>
</dbReference>
<feature type="binding site" evidence="2">
    <location>
        <position position="167"/>
    </location>
    <ligand>
        <name>CoA</name>
        <dbReference type="ChEBI" id="CHEBI:57287"/>
    </ligand>
</feature>
<dbReference type="GO" id="GO:0009239">
    <property type="term" value="P:enterobactin biosynthetic process"/>
    <property type="evidence" value="ECO:0007669"/>
    <property type="project" value="InterPro"/>
</dbReference>
<dbReference type="PRINTS" id="PR01399">
    <property type="entry name" value="ENTSNTHTASED"/>
</dbReference>
<dbReference type="GO" id="GO:0009366">
    <property type="term" value="C:enterobactin synthetase complex"/>
    <property type="evidence" value="ECO:0007669"/>
    <property type="project" value="InterPro"/>
</dbReference>
<evidence type="ECO:0000256" key="1">
    <source>
        <dbReference type="ARBA" id="ARBA00022679"/>
    </source>
</evidence>
<name>A0AAD1ELH6_9MICO</name>
<gene>
    <name evidence="7" type="ORF">C7V51_03465</name>
</gene>
<keyword evidence="3" id="KW-0479">Metal-binding</keyword>
<feature type="binding site" evidence="2">
    <location>
        <position position="177"/>
    </location>
    <ligand>
        <name>CoA</name>
        <dbReference type="ChEBI" id="CHEBI:57287"/>
    </ligand>
</feature>
<dbReference type="GO" id="GO:0000287">
    <property type="term" value="F:magnesium ion binding"/>
    <property type="evidence" value="ECO:0007669"/>
    <property type="project" value="InterPro"/>
</dbReference>
<feature type="binding site" evidence="2">
    <location>
        <position position="54"/>
    </location>
    <ligand>
        <name>CoA</name>
        <dbReference type="ChEBI" id="CHEBI:57287"/>
    </ligand>
</feature>
<keyword evidence="3" id="KW-0460">Magnesium</keyword>
<feature type="binding site" evidence="2">
    <location>
        <position position="120"/>
    </location>
    <ligand>
        <name>CoA</name>
        <dbReference type="ChEBI" id="CHEBI:57287"/>
    </ligand>
</feature>